<evidence type="ECO:0000256" key="1">
    <source>
        <dbReference type="SAM" id="MobiDB-lite"/>
    </source>
</evidence>
<accession>K0SKA3</accession>
<keyword evidence="3" id="KW-1185">Reference proteome</keyword>
<protein>
    <submittedName>
        <fullName evidence="2">Uncharacterized protein</fullName>
    </submittedName>
</protein>
<feature type="region of interest" description="Disordered" evidence="1">
    <location>
        <begin position="74"/>
        <end position="104"/>
    </location>
</feature>
<evidence type="ECO:0000313" key="2">
    <source>
        <dbReference type="EMBL" id="EJK65715.1"/>
    </source>
</evidence>
<feature type="compositionally biased region" description="Polar residues" evidence="1">
    <location>
        <begin position="74"/>
        <end position="85"/>
    </location>
</feature>
<dbReference type="EMBL" id="AGNL01015545">
    <property type="protein sequence ID" value="EJK65715.1"/>
    <property type="molecule type" value="Genomic_DNA"/>
</dbReference>
<dbReference type="AlphaFoldDB" id="K0SKA3"/>
<feature type="region of interest" description="Disordered" evidence="1">
    <location>
        <begin position="1"/>
        <end position="23"/>
    </location>
</feature>
<gene>
    <name evidence="2" type="ORF">THAOC_13402</name>
</gene>
<dbReference type="Proteomes" id="UP000266841">
    <property type="component" value="Unassembled WGS sequence"/>
</dbReference>
<evidence type="ECO:0000313" key="3">
    <source>
        <dbReference type="Proteomes" id="UP000266841"/>
    </source>
</evidence>
<name>K0SKA3_THAOC</name>
<sequence>MLAMQRGVRSMGTRLGSPPPGYRRSSSLFLMSMTDPLSTNRLAPAPARAHHLVPFHGVMHRHLSSAPGAANVQVTFSNSGESGNVDSDPPADGDEGGDTQHRVRSDQEIEEEILALQSGKVTLLLWCFFPHRTHTTLRCICVVIG</sequence>
<proteinExistence type="predicted"/>
<comment type="caution">
    <text evidence="2">The sequence shown here is derived from an EMBL/GenBank/DDBJ whole genome shotgun (WGS) entry which is preliminary data.</text>
</comment>
<reference evidence="2 3" key="1">
    <citation type="journal article" date="2012" name="Genome Biol.">
        <title>Genome and low-iron response of an oceanic diatom adapted to chronic iron limitation.</title>
        <authorList>
            <person name="Lommer M."/>
            <person name="Specht M."/>
            <person name="Roy A.S."/>
            <person name="Kraemer L."/>
            <person name="Andreson R."/>
            <person name="Gutowska M.A."/>
            <person name="Wolf J."/>
            <person name="Bergner S.V."/>
            <person name="Schilhabel M.B."/>
            <person name="Klostermeier U.C."/>
            <person name="Beiko R.G."/>
            <person name="Rosenstiel P."/>
            <person name="Hippler M."/>
            <person name="Laroche J."/>
        </authorList>
    </citation>
    <scope>NUCLEOTIDE SEQUENCE [LARGE SCALE GENOMIC DNA]</scope>
    <source>
        <strain evidence="2 3">CCMP1005</strain>
    </source>
</reference>
<organism evidence="2 3">
    <name type="scientific">Thalassiosira oceanica</name>
    <name type="common">Marine diatom</name>
    <dbReference type="NCBI Taxonomy" id="159749"/>
    <lineage>
        <taxon>Eukaryota</taxon>
        <taxon>Sar</taxon>
        <taxon>Stramenopiles</taxon>
        <taxon>Ochrophyta</taxon>
        <taxon>Bacillariophyta</taxon>
        <taxon>Coscinodiscophyceae</taxon>
        <taxon>Thalassiosirophycidae</taxon>
        <taxon>Thalassiosirales</taxon>
        <taxon>Thalassiosiraceae</taxon>
        <taxon>Thalassiosira</taxon>
    </lineage>
</organism>